<protein>
    <submittedName>
        <fullName evidence="1">Uncharacterized protein</fullName>
    </submittedName>
</protein>
<evidence type="ECO:0000313" key="1">
    <source>
        <dbReference type="EMBL" id="OAT12902.1"/>
    </source>
</evidence>
<dbReference type="EMBL" id="GG657469">
    <property type="protein sequence ID" value="OAT12902.1"/>
    <property type="molecule type" value="Genomic_DNA"/>
</dbReference>
<dbReference type="GeneID" id="42528245"/>
<evidence type="ECO:0000313" key="2">
    <source>
        <dbReference type="Proteomes" id="UP000002038"/>
    </source>
</evidence>
<dbReference type="Proteomes" id="UP000002038">
    <property type="component" value="Unassembled WGS sequence"/>
</dbReference>
<keyword evidence="2" id="KW-1185">Reference proteome</keyword>
<organism evidence="1 2">
    <name type="scientific">Blastomyces gilchristii (strain SLH14081)</name>
    <name type="common">Blastomyces dermatitidis</name>
    <dbReference type="NCBI Taxonomy" id="559298"/>
    <lineage>
        <taxon>Eukaryota</taxon>
        <taxon>Fungi</taxon>
        <taxon>Dikarya</taxon>
        <taxon>Ascomycota</taxon>
        <taxon>Pezizomycotina</taxon>
        <taxon>Eurotiomycetes</taxon>
        <taxon>Eurotiomycetidae</taxon>
        <taxon>Onygenales</taxon>
        <taxon>Ajellomycetaceae</taxon>
        <taxon>Blastomyces</taxon>
    </lineage>
</organism>
<dbReference type="KEGG" id="bgh:BDBG_08188"/>
<accession>A0A179V2R3</accession>
<dbReference type="VEuPathDB" id="FungiDB:BDBG_08188"/>
<reference evidence="2" key="1">
    <citation type="journal article" date="2015" name="PLoS Genet.">
        <title>The dynamic genome and transcriptome of the human fungal pathogen Blastomyces and close relative Emmonsia.</title>
        <authorList>
            <person name="Munoz J.F."/>
            <person name="Gauthier G.M."/>
            <person name="Desjardins C.A."/>
            <person name="Gallo J.E."/>
            <person name="Holder J."/>
            <person name="Sullivan T.D."/>
            <person name="Marty A.J."/>
            <person name="Carmen J.C."/>
            <person name="Chen Z."/>
            <person name="Ding L."/>
            <person name="Gujja S."/>
            <person name="Magrini V."/>
            <person name="Misas E."/>
            <person name="Mitreva M."/>
            <person name="Priest M."/>
            <person name="Saif S."/>
            <person name="Whiston E.A."/>
            <person name="Young S."/>
            <person name="Zeng Q."/>
            <person name="Goldman W.E."/>
            <person name="Mardis E.R."/>
            <person name="Taylor J.W."/>
            <person name="McEwen J.G."/>
            <person name="Clay O.K."/>
            <person name="Klein B.S."/>
            <person name="Cuomo C.A."/>
        </authorList>
    </citation>
    <scope>NUCLEOTIDE SEQUENCE [LARGE SCALE GENOMIC DNA]</scope>
    <source>
        <strain evidence="2">SLH14081</strain>
    </source>
</reference>
<proteinExistence type="predicted"/>
<sequence>MNLQWLAGHYYPMAIVSQYSNCSALLLQRGHCALIWDHDEIYQEQNSGRALDAGELNPPTPPRRNVAFGGSIVVANDDAKLLRCISQMRNLKRWRSALLPGT</sequence>
<dbReference type="RefSeq" id="XP_031580616.1">
    <property type="nucleotide sequence ID" value="XM_031723449.1"/>
</dbReference>
<dbReference type="AlphaFoldDB" id="A0A179V2R3"/>
<gene>
    <name evidence="1" type="ORF">BDBG_08188</name>
</gene>
<name>A0A179V2R3_BLAGS</name>